<evidence type="ECO:0000256" key="2">
    <source>
        <dbReference type="ARBA" id="ARBA00002923"/>
    </source>
</evidence>
<comment type="similarity">
    <text evidence="12">Belongs to the LpxC family.</text>
</comment>
<reference evidence="13" key="1">
    <citation type="submission" date="2010-01" db="EMBL/GenBank/DDBJ databases">
        <title>Genome fragments of uncultured bacteria from the North Pacific subtropical Gyre.</title>
        <authorList>
            <person name="Pham V.D."/>
            <person name="Delong E.F."/>
        </authorList>
    </citation>
    <scope>NUCLEOTIDE SEQUENCE</scope>
</reference>
<comment type="catalytic activity">
    <reaction evidence="11 12">
        <text>a UDP-3-O-[(3R)-3-hydroxyacyl]-N-acetyl-alpha-D-glucosamine + H2O = a UDP-3-O-[(3R)-3-hydroxyacyl]-alpha-D-glucosamine + acetate</text>
        <dbReference type="Rhea" id="RHEA:67816"/>
        <dbReference type="ChEBI" id="CHEBI:15377"/>
        <dbReference type="ChEBI" id="CHEBI:30089"/>
        <dbReference type="ChEBI" id="CHEBI:137740"/>
        <dbReference type="ChEBI" id="CHEBI:173225"/>
        <dbReference type="EC" id="3.5.1.108"/>
    </reaction>
</comment>
<keyword evidence="9 12" id="KW-0862">Zinc</keyword>
<accession>E7C481</accession>
<evidence type="ECO:0000256" key="8">
    <source>
        <dbReference type="ARBA" id="ARBA00022801"/>
    </source>
</evidence>
<dbReference type="GO" id="GO:0103117">
    <property type="term" value="F:UDP-3-O-acyl-N-acetylglucosamine deacetylase activity"/>
    <property type="evidence" value="ECO:0007669"/>
    <property type="project" value="UniProtKB-UniRule"/>
</dbReference>
<keyword evidence="8 12" id="KW-0378">Hydrolase</keyword>
<evidence type="ECO:0000256" key="4">
    <source>
        <dbReference type="ARBA" id="ARBA00012745"/>
    </source>
</evidence>
<evidence type="ECO:0000313" key="13">
    <source>
        <dbReference type="EMBL" id="ADI22255.1"/>
    </source>
</evidence>
<evidence type="ECO:0000256" key="11">
    <source>
        <dbReference type="ARBA" id="ARBA00024535"/>
    </source>
</evidence>
<dbReference type="InterPro" id="IPR004463">
    <property type="entry name" value="UDP-acyl_GlcNac_deAcase"/>
</dbReference>
<comment type="cofactor">
    <cofactor evidence="1 12">
        <name>Zn(2+)</name>
        <dbReference type="ChEBI" id="CHEBI:29105"/>
    </cofactor>
</comment>
<dbReference type="Gene3D" id="3.30.1700.10">
    <property type="entry name" value="lpxc deacetylase, domain 2"/>
    <property type="match status" value="1"/>
</dbReference>
<organism evidence="13">
    <name type="scientific">uncultured Gemmatimonadales bacterium HF0200_36I24</name>
    <dbReference type="NCBI Taxonomy" id="723614"/>
    <lineage>
        <taxon>Bacteria</taxon>
        <taxon>Pseudomonadati</taxon>
        <taxon>Gemmatimonadota</taxon>
        <taxon>Gemmatimonadia</taxon>
        <taxon>Gemmatimonadales</taxon>
        <taxon>environmental samples</taxon>
    </lineage>
</organism>
<keyword evidence="7 12" id="KW-0479">Metal-binding</keyword>
<dbReference type="GO" id="GO:0009245">
    <property type="term" value="P:lipid A biosynthetic process"/>
    <property type="evidence" value="ECO:0007669"/>
    <property type="project" value="UniProtKB-UniRule"/>
</dbReference>
<dbReference type="InterPro" id="IPR015870">
    <property type="entry name" value="UDP-acyl_N-AcGlcN_deAcase_N"/>
</dbReference>
<dbReference type="EC" id="3.5.1.108" evidence="4 12"/>
<sequence>MINPKQRTLGGEKTLEGIGVHSGEFATLTMKPSGSGGIRFRRIDLEGQPEIPADLDHVVGTDLGTNLGSGDAVVLTVEHVMAALSASSIDNAIIEISGPELPIFDGSFKYYFDAILDMDPIDLNEPTKVLEIQEPLGISPCSGTTYLASPAEHLRISATIDFEHQTIGHQFGTFEITEESFKNEIAPARTFGFHCDAEELYARGLARGASLENTVVLNDQGIMNDDLRFKDEFLRHKVGDLIGDLALIGGRVQGHICSESPSHECNIALAKALKDHVWKGGS</sequence>
<dbReference type="InterPro" id="IPR020568">
    <property type="entry name" value="Ribosomal_Su5_D2-typ_SF"/>
</dbReference>
<evidence type="ECO:0000256" key="1">
    <source>
        <dbReference type="ARBA" id="ARBA00001947"/>
    </source>
</evidence>
<keyword evidence="10 12" id="KW-0443">Lipid metabolism</keyword>
<evidence type="ECO:0000256" key="9">
    <source>
        <dbReference type="ARBA" id="ARBA00022833"/>
    </source>
</evidence>
<keyword evidence="5 12" id="KW-0444">Lipid biosynthesis</keyword>
<name>E7C481_9BACT</name>
<dbReference type="UniPathway" id="UPA00359">
    <property type="reaction ID" value="UER00478"/>
</dbReference>
<protein>
    <recommendedName>
        <fullName evidence="4 12">UDP-3-O-acyl-N-acetylglucosamine deacetylase</fullName>
        <shortName evidence="12">UDP-3-O-acyl-GlcNAc deacetylase</shortName>
        <ecNumber evidence="4 12">3.5.1.108</ecNumber>
    </recommendedName>
    <alternativeName>
        <fullName evidence="12">UDP-3-O-[R-3-hydroxymyristoyl]-N-acetylglucosamine deacetylase</fullName>
    </alternativeName>
</protein>
<evidence type="ECO:0000256" key="3">
    <source>
        <dbReference type="ARBA" id="ARBA00005002"/>
    </source>
</evidence>
<evidence type="ECO:0000256" key="12">
    <source>
        <dbReference type="HAMAP-Rule" id="MF_00388"/>
    </source>
</evidence>
<dbReference type="EMBL" id="GU567980">
    <property type="protein sequence ID" value="ADI22255.1"/>
    <property type="molecule type" value="Genomic_DNA"/>
</dbReference>
<dbReference type="GO" id="GO:0016020">
    <property type="term" value="C:membrane"/>
    <property type="evidence" value="ECO:0007669"/>
    <property type="project" value="GOC"/>
</dbReference>
<evidence type="ECO:0000256" key="6">
    <source>
        <dbReference type="ARBA" id="ARBA00022556"/>
    </source>
</evidence>
<keyword evidence="6 12" id="KW-0441">Lipid A biosynthesis</keyword>
<evidence type="ECO:0000256" key="5">
    <source>
        <dbReference type="ARBA" id="ARBA00022516"/>
    </source>
</evidence>
<feature type="binding site" evidence="12">
    <location>
        <position position="240"/>
    </location>
    <ligand>
        <name>Zn(2+)</name>
        <dbReference type="ChEBI" id="CHEBI:29105"/>
    </ligand>
</feature>
<feature type="active site" description="Proton donor" evidence="12">
    <location>
        <position position="263"/>
    </location>
</feature>
<gene>
    <name evidence="12" type="primary">lpxC</name>
</gene>
<dbReference type="PANTHER" id="PTHR33694:SF1">
    <property type="entry name" value="UDP-3-O-ACYL-N-ACETYLGLUCOSAMINE DEACETYLASE 1, MITOCHONDRIAL-RELATED"/>
    <property type="match status" value="1"/>
</dbReference>
<feature type="binding site" evidence="12">
    <location>
        <position position="79"/>
    </location>
    <ligand>
        <name>Zn(2+)</name>
        <dbReference type="ChEBI" id="CHEBI:29105"/>
    </ligand>
</feature>
<comment type="pathway">
    <text evidence="3 12">Glycolipid biosynthesis; lipid IV(A) biosynthesis; lipid IV(A) from (3R)-3-hydroxytetradecanoyl-[acyl-carrier-protein] and UDP-N-acetyl-alpha-D-glucosamine: step 2/6.</text>
</comment>
<dbReference type="AlphaFoldDB" id="E7C481"/>
<evidence type="ECO:0000256" key="7">
    <source>
        <dbReference type="ARBA" id="ARBA00022723"/>
    </source>
</evidence>
<proteinExistence type="inferred from homology"/>
<dbReference type="NCBIfam" id="TIGR00325">
    <property type="entry name" value="lpxC"/>
    <property type="match status" value="1"/>
</dbReference>
<feature type="binding site" evidence="12">
    <location>
        <position position="236"/>
    </location>
    <ligand>
        <name>Zn(2+)</name>
        <dbReference type="ChEBI" id="CHEBI:29105"/>
    </ligand>
</feature>
<dbReference type="GO" id="GO:0046872">
    <property type="term" value="F:metal ion binding"/>
    <property type="evidence" value="ECO:0007669"/>
    <property type="project" value="UniProtKB-KW"/>
</dbReference>
<comment type="function">
    <text evidence="2 12">Catalyzes the hydrolysis of UDP-3-O-myristoyl-N-acetylglucosamine to form UDP-3-O-myristoylglucosamine and acetate, the committed step in lipid A biosynthesis.</text>
</comment>
<dbReference type="SUPFAM" id="SSF54211">
    <property type="entry name" value="Ribosomal protein S5 domain 2-like"/>
    <property type="match status" value="2"/>
</dbReference>
<dbReference type="Pfam" id="PF03331">
    <property type="entry name" value="LpxC"/>
    <property type="match status" value="1"/>
</dbReference>
<evidence type="ECO:0000256" key="10">
    <source>
        <dbReference type="ARBA" id="ARBA00023098"/>
    </source>
</evidence>
<dbReference type="Gene3D" id="3.30.230.20">
    <property type="entry name" value="lpxc deacetylase, domain 1"/>
    <property type="match status" value="1"/>
</dbReference>
<dbReference type="HAMAP" id="MF_00388">
    <property type="entry name" value="LpxC"/>
    <property type="match status" value="1"/>
</dbReference>
<dbReference type="InterPro" id="IPR011334">
    <property type="entry name" value="UDP-acyl_GlcNac_deAcase_C"/>
</dbReference>
<dbReference type="PANTHER" id="PTHR33694">
    <property type="entry name" value="UDP-3-O-ACYL-N-ACETYLGLUCOSAMINE DEACETYLASE 1, MITOCHONDRIAL-RELATED"/>
    <property type="match status" value="1"/>
</dbReference>